<evidence type="ECO:0000313" key="1">
    <source>
        <dbReference type="EMBL" id="CAB4703266.1"/>
    </source>
</evidence>
<accession>A0A6J6PXE2</accession>
<reference evidence="1" key="1">
    <citation type="submission" date="2020-05" db="EMBL/GenBank/DDBJ databases">
        <authorList>
            <person name="Chiriac C."/>
            <person name="Salcher M."/>
            <person name="Ghai R."/>
            <person name="Kavagutti S V."/>
        </authorList>
    </citation>
    <scope>NUCLEOTIDE SEQUENCE</scope>
</reference>
<dbReference type="InterPro" id="IPR035985">
    <property type="entry name" value="Ubiquitin-activating_enz"/>
</dbReference>
<dbReference type="Gene3D" id="3.40.50.720">
    <property type="entry name" value="NAD(P)-binding Rossmann-like Domain"/>
    <property type="match status" value="1"/>
</dbReference>
<dbReference type="GO" id="GO:0008641">
    <property type="term" value="F:ubiquitin-like modifier activating enzyme activity"/>
    <property type="evidence" value="ECO:0007669"/>
    <property type="project" value="InterPro"/>
</dbReference>
<dbReference type="InterPro" id="IPR022291">
    <property type="entry name" value="Bacteriocin_synth_cyclodeHase"/>
</dbReference>
<dbReference type="Gene3D" id="3.90.930.60">
    <property type="match status" value="1"/>
</dbReference>
<protein>
    <submittedName>
        <fullName evidence="1">Unannotated protein</fullName>
    </submittedName>
</protein>
<dbReference type="EMBL" id="CAEZXP010000005">
    <property type="protein sequence ID" value="CAB4703266.1"/>
    <property type="molecule type" value="Genomic_DNA"/>
</dbReference>
<proteinExistence type="predicted"/>
<name>A0A6J6PXE2_9ZZZZ</name>
<dbReference type="NCBIfam" id="TIGR03882">
    <property type="entry name" value="cyclo_dehyd_2"/>
    <property type="match status" value="1"/>
</dbReference>
<gene>
    <name evidence="1" type="ORF">UFOPK2399_01495</name>
</gene>
<sequence>MLQPLLTPWYRVVSDGDRLLLEHGESVVAFEGAAVRSLLPALLPLLDGTRSIDDIVGALGEPVREAVVRAAEMLAAHGLLVDGPPAGAPAQAVARVVGIAPAEARARLAAARVAIAGVDNTVISSLLRRAGVERVESYAGNSDVDLVIGFAGDVDLRELNRACVEARTPLLPIALFNGRHTLVGPIVVPEISACHECVQLRRAANLPFGNDFSLIEETSPTAAADPGLQAIAAGLATHLAVRWLATRDPLLPGTLFAISPLPRPTVAEHPVLRVPRCPVCSPAARMAAPLPWHAAEAL</sequence>
<dbReference type="AlphaFoldDB" id="A0A6J6PXE2"/>
<dbReference type="SUPFAM" id="SSF69572">
    <property type="entry name" value="Activating enzymes of the ubiquitin-like proteins"/>
    <property type="match status" value="1"/>
</dbReference>
<organism evidence="1">
    <name type="scientific">freshwater metagenome</name>
    <dbReference type="NCBI Taxonomy" id="449393"/>
    <lineage>
        <taxon>unclassified sequences</taxon>
        <taxon>metagenomes</taxon>
        <taxon>ecological metagenomes</taxon>
    </lineage>
</organism>